<evidence type="ECO:0000313" key="2">
    <source>
        <dbReference type="Proteomes" id="UP000616724"/>
    </source>
</evidence>
<accession>A0A8J3RK72</accession>
<gene>
    <name evidence="1" type="ORF">Plo01_28540</name>
</gene>
<reference evidence="1 2" key="1">
    <citation type="submission" date="2021-01" db="EMBL/GenBank/DDBJ databases">
        <title>Whole genome shotgun sequence of Planobispora longispora NBRC 13918.</title>
        <authorList>
            <person name="Komaki H."/>
            <person name="Tamura T."/>
        </authorList>
    </citation>
    <scope>NUCLEOTIDE SEQUENCE [LARGE SCALE GENOMIC DNA]</scope>
    <source>
        <strain evidence="1 2">NBRC 13918</strain>
    </source>
</reference>
<evidence type="ECO:0000313" key="1">
    <source>
        <dbReference type="EMBL" id="GIH76425.1"/>
    </source>
</evidence>
<organism evidence="1 2">
    <name type="scientific">Planobispora longispora</name>
    <dbReference type="NCBI Taxonomy" id="28887"/>
    <lineage>
        <taxon>Bacteria</taxon>
        <taxon>Bacillati</taxon>
        <taxon>Actinomycetota</taxon>
        <taxon>Actinomycetes</taxon>
        <taxon>Streptosporangiales</taxon>
        <taxon>Streptosporangiaceae</taxon>
        <taxon>Planobispora</taxon>
    </lineage>
</organism>
<keyword evidence="2" id="KW-1185">Reference proteome</keyword>
<protein>
    <submittedName>
        <fullName evidence="1">Uncharacterized protein</fullName>
    </submittedName>
</protein>
<dbReference type="EMBL" id="BOOH01000021">
    <property type="protein sequence ID" value="GIH76425.1"/>
    <property type="molecule type" value="Genomic_DNA"/>
</dbReference>
<comment type="caution">
    <text evidence="1">The sequence shown here is derived from an EMBL/GenBank/DDBJ whole genome shotgun (WGS) entry which is preliminary data.</text>
</comment>
<dbReference type="AlphaFoldDB" id="A0A8J3RK72"/>
<sequence length="104" mass="10564">MKPAAADTGPTVTSPVAVYAENLLTSGPVSAPAAPVGRTAADRPADLIQPTTTTKGALARLTHSQIESGDLDAMERETLRAYATALGGHLDVTISVGPRSVKVA</sequence>
<dbReference type="Proteomes" id="UP000616724">
    <property type="component" value="Unassembled WGS sequence"/>
</dbReference>
<name>A0A8J3RK72_9ACTN</name>
<proteinExistence type="predicted"/>